<gene>
    <name evidence="2" type="ORF">LCGC14_0599210</name>
</gene>
<reference evidence="2" key="1">
    <citation type="journal article" date="2015" name="Nature">
        <title>Complex archaea that bridge the gap between prokaryotes and eukaryotes.</title>
        <authorList>
            <person name="Spang A."/>
            <person name="Saw J.H."/>
            <person name="Jorgensen S.L."/>
            <person name="Zaremba-Niedzwiedzka K."/>
            <person name="Martijn J."/>
            <person name="Lind A.E."/>
            <person name="van Eijk R."/>
            <person name="Schleper C."/>
            <person name="Guy L."/>
            <person name="Ettema T.J."/>
        </authorList>
    </citation>
    <scope>NUCLEOTIDE SEQUENCE</scope>
</reference>
<sequence length="115" mass="11898">MKAVSNLMTLGASARGFLNDNGRHTILGSVMNESIPAPARFSWPTWMTRRRVIFASAATLVGGGLALNWGWLTAVGLTPILISLAPCAAMCGLGLCMKGGTGKGCGKSTDTPSTE</sequence>
<keyword evidence="1" id="KW-1133">Transmembrane helix</keyword>
<feature type="transmembrane region" description="Helical" evidence="1">
    <location>
        <begin position="77"/>
        <end position="97"/>
    </location>
</feature>
<name>A0A0F9RUZ1_9ZZZZ</name>
<comment type="caution">
    <text evidence="2">The sequence shown here is derived from an EMBL/GenBank/DDBJ whole genome shotgun (WGS) entry which is preliminary data.</text>
</comment>
<proteinExistence type="predicted"/>
<keyword evidence="1" id="KW-0472">Membrane</keyword>
<keyword evidence="1" id="KW-0812">Transmembrane</keyword>
<evidence type="ECO:0000313" key="2">
    <source>
        <dbReference type="EMBL" id="KKN53757.1"/>
    </source>
</evidence>
<protein>
    <submittedName>
        <fullName evidence="2">Uncharacterized protein</fullName>
    </submittedName>
</protein>
<accession>A0A0F9RUZ1</accession>
<organism evidence="2">
    <name type="scientific">marine sediment metagenome</name>
    <dbReference type="NCBI Taxonomy" id="412755"/>
    <lineage>
        <taxon>unclassified sequences</taxon>
        <taxon>metagenomes</taxon>
        <taxon>ecological metagenomes</taxon>
    </lineage>
</organism>
<dbReference type="EMBL" id="LAZR01000957">
    <property type="protein sequence ID" value="KKN53757.1"/>
    <property type="molecule type" value="Genomic_DNA"/>
</dbReference>
<evidence type="ECO:0000256" key="1">
    <source>
        <dbReference type="SAM" id="Phobius"/>
    </source>
</evidence>
<dbReference type="AlphaFoldDB" id="A0A0F9RUZ1"/>
<feature type="transmembrane region" description="Helical" evidence="1">
    <location>
        <begin position="52"/>
        <end position="71"/>
    </location>
</feature>